<dbReference type="InterPro" id="IPR001303">
    <property type="entry name" value="Aldolase_II/adducin_N"/>
</dbReference>
<comment type="caution">
    <text evidence="3">The sequence shown here is derived from an EMBL/GenBank/DDBJ whole genome shotgun (WGS) entry which is preliminary data.</text>
</comment>
<dbReference type="Pfam" id="PF00596">
    <property type="entry name" value="Aldolase_II"/>
    <property type="match status" value="1"/>
</dbReference>
<dbReference type="RefSeq" id="WP_175593828.1">
    <property type="nucleotide sequence ID" value="NZ_JABWGN010000015.1"/>
</dbReference>
<dbReference type="Proteomes" id="UP000586042">
    <property type="component" value="Unassembled WGS sequence"/>
</dbReference>
<dbReference type="InterPro" id="IPR036409">
    <property type="entry name" value="Aldolase_II/adducin_N_sf"/>
</dbReference>
<evidence type="ECO:0000259" key="2">
    <source>
        <dbReference type="SMART" id="SM01007"/>
    </source>
</evidence>
<dbReference type="AlphaFoldDB" id="A0A7Y6IDP8"/>
<dbReference type="GO" id="GO:0051015">
    <property type="term" value="F:actin filament binding"/>
    <property type="evidence" value="ECO:0007669"/>
    <property type="project" value="TreeGrafter"/>
</dbReference>
<accession>A0A7Y6IDP8</accession>
<protein>
    <submittedName>
        <fullName evidence="3">Class II aldolase/adducin family protein</fullName>
    </submittedName>
</protein>
<evidence type="ECO:0000313" key="4">
    <source>
        <dbReference type="Proteomes" id="UP000586042"/>
    </source>
</evidence>
<evidence type="ECO:0000256" key="1">
    <source>
        <dbReference type="ARBA" id="ARBA00037961"/>
    </source>
</evidence>
<dbReference type="Gene3D" id="3.40.225.10">
    <property type="entry name" value="Class II aldolase/adducin N-terminal domain"/>
    <property type="match status" value="1"/>
</dbReference>
<dbReference type="SMART" id="SM01007">
    <property type="entry name" value="Aldolase_II"/>
    <property type="match status" value="1"/>
</dbReference>
<evidence type="ECO:0000313" key="3">
    <source>
        <dbReference type="EMBL" id="NUW36374.1"/>
    </source>
</evidence>
<feature type="domain" description="Class II aldolase/adducin N-terminal" evidence="2">
    <location>
        <begin position="31"/>
        <end position="211"/>
    </location>
</feature>
<comment type="similarity">
    <text evidence="1">Belongs to the aldolase class II family.</text>
</comment>
<dbReference type="PANTHER" id="PTHR10672">
    <property type="entry name" value="ADDUCIN"/>
    <property type="match status" value="1"/>
</dbReference>
<dbReference type="PANTHER" id="PTHR10672:SF3">
    <property type="entry name" value="PROTEIN HU-LI TAI SHAO"/>
    <property type="match status" value="1"/>
</dbReference>
<dbReference type="SUPFAM" id="SSF53639">
    <property type="entry name" value="AraD/HMP-PK domain-like"/>
    <property type="match status" value="1"/>
</dbReference>
<reference evidence="3 4" key="1">
    <citation type="submission" date="2020-06" db="EMBL/GenBank/DDBJ databases">
        <title>Nonomuraea sp. SMC257, a novel actinomycete isolated from soil.</title>
        <authorList>
            <person name="Chanama M."/>
        </authorList>
    </citation>
    <scope>NUCLEOTIDE SEQUENCE [LARGE SCALE GENOMIC DNA]</scope>
    <source>
        <strain evidence="3 4">SMC257</strain>
    </source>
</reference>
<dbReference type="InterPro" id="IPR051017">
    <property type="entry name" value="Aldolase-II_Adducin_sf"/>
</dbReference>
<dbReference type="EMBL" id="JABWGN010000015">
    <property type="protein sequence ID" value="NUW36374.1"/>
    <property type="molecule type" value="Genomic_DNA"/>
</dbReference>
<organism evidence="3 4">
    <name type="scientific">Nonomuraea montanisoli</name>
    <dbReference type="NCBI Taxonomy" id="2741721"/>
    <lineage>
        <taxon>Bacteria</taxon>
        <taxon>Bacillati</taxon>
        <taxon>Actinomycetota</taxon>
        <taxon>Actinomycetes</taxon>
        <taxon>Streptosporangiales</taxon>
        <taxon>Streptosporangiaceae</taxon>
        <taxon>Nonomuraea</taxon>
    </lineage>
</organism>
<dbReference type="FunFam" id="3.40.225.10:FF:000009">
    <property type="entry name" value="Class II aldolase/adducin N-terminal"/>
    <property type="match status" value="1"/>
</dbReference>
<proteinExistence type="inferred from homology"/>
<dbReference type="GO" id="GO:0005856">
    <property type="term" value="C:cytoskeleton"/>
    <property type="evidence" value="ECO:0007669"/>
    <property type="project" value="TreeGrafter"/>
</dbReference>
<sequence>MTTPQKLPPEDLFLKPPVFTSVAEERRHRKERLAATMRIFGRFGYEEGLAGHVTVRDPETPDHYWVNPMGVPFAHMTVDNLVLVDGDGAIVQGRHQINLGAFNIHQQIHQARPDATAVVHTHSIHGRAFSALGRLLDPITQDACPFFEDHALFEDYTGIVLDGEDGRRIAKTLGPHKAVILRNHGLLTVGETVDAAAWWFVAMDRCCHAQLLAQAAGPLTLVPPEIARLTRQQIGNHLIAWNSFQPMYLQIAQSDPDLFGSGD</sequence>
<gene>
    <name evidence="3" type="ORF">HTZ77_33935</name>
</gene>
<keyword evidence="4" id="KW-1185">Reference proteome</keyword>
<name>A0A7Y6IDP8_9ACTN</name>
<dbReference type="NCBIfam" id="NF004855">
    <property type="entry name" value="PRK06208.1"/>
    <property type="match status" value="1"/>
</dbReference>